<gene>
    <name evidence="9" type="ORF">AWE51_23085</name>
</gene>
<evidence type="ECO:0000256" key="6">
    <source>
        <dbReference type="ARBA" id="ARBA00023136"/>
    </source>
</evidence>
<feature type="domain" description="Glycosyltransferase 2-like" evidence="8">
    <location>
        <begin position="4"/>
        <end position="167"/>
    </location>
</feature>
<dbReference type="SUPFAM" id="SSF53448">
    <property type="entry name" value="Nucleotide-diphospho-sugar transferases"/>
    <property type="match status" value="1"/>
</dbReference>
<evidence type="ECO:0000256" key="7">
    <source>
        <dbReference type="SAM" id="Phobius"/>
    </source>
</evidence>
<protein>
    <submittedName>
        <fullName evidence="9">Glycosyl transferase</fullName>
    </submittedName>
</protein>
<evidence type="ECO:0000256" key="4">
    <source>
        <dbReference type="ARBA" id="ARBA00022692"/>
    </source>
</evidence>
<evidence type="ECO:0000313" key="9">
    <source>
        <dbReference type="EMBL" id="KZS41292.1"/>
    </source>
</evidence>
<organism evidence="9 10">
    <name type="scientific">Aquimarina aggregata</name>
    <dbReference type="NCBI Taxonomy" id="1642818"/>
    <lineage>
        <taxon>Bacteria</taxon>
        <taxon>Pseudomonadati</taxon>
        <taxon>Bacteroidota</taxon>
        <taxon>Flavobacteriia</taxon>
        <taxon>Flavobacteriales</taxon>
        <taxon>Flavobacteriaceae</taxon>
        <taxon>Aquimarina</taxon>
    </lineage>
</organism>
<dbReference type="GO" id="GO:0005886">
    <property type="term" value="C:plasma membrane"/>
    <property type="evidence" value="ECO:0007669"/>
    <property type="project" value="TreeGrafter"/>
</dbReference>
<comment type="caution">
    <text evidence="9">The sequence shown here is derived from an EMBL/GenBank/DDBJ whole genome shotgun (WGS) entry which is preliminary data.</text>
</comment>
<sequence length="307" mass="35365">MKLSIVTTLYKSEGFVQEFYERVHKTTLKITEDYEIIFVNDGSPDYSRLKVLEIRDKDTNVKLVDLSRNFGHHYAIQAGLSISDGDIVFLIDCDLETPPEVLEKLYAVFDNKEKFDVVYAYQEVRKGNWFEQVSGDMFYTFLNALSETLIPRNILTERIMRKKYVDSLLELGDANLFLGGMMYWVGYHQKGIPISKSQRKGKSTYTLKKRISLLINAVASFSAKPLTWLFNFGVIISLLSFVTGGLLILVKMYYGEQIQVGWTSLLVINILILGIISTFLGVIGIYMYKIFKQVQNRPNFIIKKIYE</sequence>
<dbReference type="RefSeq" id="WP_066312711.1">
    <property type="nucleotide sequence ID" value="NZ_CANLSS010000019.1"/>
</dbReference>
<keyword evidence="10" id="KW-1185">Reference proteome</keyword>
<dbReference type="InterPro" id="IPR029044">
    <property type="entry name" value="Nucleotide-diphossugar_trans"/>
</dbReference>
<evidence type="ECO:0000256" key="1">
    <source>
        <dbReference type="ARBA" id="ARBA00004141"/>
    </source>
</evidence>
<dbReference type="PANTHER" id="PTHR48090:SF1">
    <property type="entry name" value="PROPHAGE BACTOPRENOL GLUCOSYL TRANSFERASE HOMOLOG"/>
    <property type="match status" value="1"/>
</dbReference>
<evidence type="ECO:0000256" key="5">
    <source>
        <dbReference type="ARBA" id="ARBA00022989"/>
    </source>
</evidence>
<proteinExistence type="predicted"/>
<keyword evidence="6 7" id="KW-0472">Membrane</keyword>
<dbReference type="Gene3D" id="3.90.550.10">
    <property type="entry name" value="Spore Coat Polysaccharide Biosynthesis Protein SpsA, Chain A"/>
    <property type="match status" value="1"/>
</dbReference>
<name>A0A163BDV3_9FLAO</name>
<dbReference type="AlphaFoldDB" id="A0A163BDV3"/>
<dbReference type="InterPro" id="IPR050256">
    <property type="entry name" value="Glycosyltransferase_2"/>
</dbReference>
<keyword evidence="2" id="KW-0328">Glycosyltransferase</keyword>
<dbReference type="Proteomes" id="UP000076715">
    <property type="component" value="Unassembled WGS sequence"/>
</dbReference>
<dbReference type="Pfam" id="PF00535">
    <property type="entry name" value="Glycos_transf_2"/>
    <property type="match status" value="1"/>
</dbReference>
<dbReference type="EMBL" id="LQRT01000006">
    <property type="protein sequence ID" value="KZS41292.1"/>
    <property type="molecule type" value="Genomic_DNA"/>
</dbReference>
<keyword evidence="5 7" id="KW-1133">Transmembrane helix</keyword>
<accession>A0A163BDV3</accession>
<dbReference type="InterPro" id="IPR001173">
    <property type="entry name" value="Glyco_trans_2-like"/>
</dbReference>
<keyword evidence="4 7" id="KW-0812">Transmembrane</keyword>
<dbReference type="GO" id="GO:0016757">
    <property type="term" value="F:glycosyltransferase activity"/>
    <property type="evidence" value="ECO:0007669"/>
    <property type="project" value="UniProtKB-KW"/>
</dbReference>
<feature type="transmembrane region" description="Helical" evidence="7">
    <location>
        <begin position="266"/>
        <end position="288"/>
    </location>
</feature>
<reference evidence="9 10" key="1">
    <citation type="submission" date="2016-01" db="EMBL/GenBank/DDBJ databases">
        <title>The draft genome sequence of Aquimarina sp. RZW4-3-2.</title>
        <authorList>
            <person name="Wang Y."/>
        </authorList>
    </citation>
    <scope>NUCLEOTIDE SEQUENCE [LARGE SCALE GENOMIC DNA]</scope>
    <source>
        <strain evidence="9 10">RZW4-3-2</strain>
    </source>
</reference>
<dbReference type="STRING" id="1642818.AWE51_23085"/>
<dbReference type="PANTHER" id="PTHR48090">
    <property type="entry name" value="UNDECAPRENYL-PHOSPHATE 4-DEOXY-4-FORMAMIDO-L-ARABINOSE TRANSFERASE-RELATED"/>
    <property type="match status" value="1"/>
</dbReference>
<comment type="subcellular location">
    <subcellularLocation>
        <location evidence="1">Membrane</location>
        <topology evidence="1">Multi-pass membrane protein</topology>
    </subcellularLocation>
</comment>
<evidence type="ECO:0000259" key="8">
    <source>
        <dbReference type="Pfam" id="PF00535"/>
    </source>
</evidence>
<keyword evidence="3 9" id="KW-0808">Transferase</keyword>
<dbReference type="OrthoDB" id="9807778at2"/>
<dbReference type="CDD" id="cd04187">
    <property type="entry name" value="DPM1_like_bac"/>
    <property type="match status" value="1"/>
</dbReference>
<evidence type="ECO:0000256" key="2">
    <source>
        <dbReference type="ARBA" id="ARBA00022676"/>
    </source>
</evidence>
<evidence type="ECO:0000313" key="10">
    <source>
        <dbReference type="Proteomes" id="UP000076715"/>
    </source>
</evidence>
<evidence type="ECO:0000256" key="3">
    <source>
        <dbReference type="ARBA" id="ARBA00022679"/>
    </source>
</evidence>
<feature type="transmembrane region" description="Helical" evidence="7">
    <location>
        <begin position="228"/>
        <end position="254"/>
    </location>
</feature>